<dbReference type="OrthoDB" id="4759297at2759"/>
<keyword evidence="3" id="KW-1185">Reference proteome</keyword>
<feature type="compositionally biased region" description="Low complexity" evidence="1">
    <location>
        <begin position="69"/>
        <end position="123"/>
    </location>
</feature>
<comment type="caution">
    <text evidence="2">The sequence shown here is derived from an EMBL/GenBank/DDBJ whole genome shotgun (WGS) entry which is preliminary data.</text>
</comment>
<evidence type="ECO:0000256" key="1">
    <source>
        <dbReference type="SAM" id="MobiDB-lite"/>
    </source>
</evidence>
<feature type="compositionally biased region" description="Polar residues" evidence="1">
    <location>
        <begin position="130"/>
        <end position="148"/>
    </location>
</feature>
<evidence type="ECO:0000313" key="3">
    <source>
        <dbReference type="Proteomes" id="UP000297716"/>
    </source>
</evidence>
<feature type="compositionally biased region" description="Basic and acidic residues" evidence="1">
    <location>
        <begin position="285"/>
        <end position="295"/>
    </location>
</feature>
<name>A0A4Z0Z2J5_9PEZI</name>
<feature type="compositionally biased region" description="Low complexity" evidence="1">
    <location>
        <begin position="30"/>
        <end position="51"/>
    </location>
</feature>
<protein>
    <submittedName>
        <fullName evidence="2">Uncharacterized protein</fullName>
    </submittedName>
</protein>
<dbReference type="Proteomes" id="UP000297716">
    <property type="component" value="Unassembled WGS sequence"/>
</dbReference>
<dbReference type="AlphaFoldDB" id="A0A4Z0Z2J5"/>
<feature type="region of interest" description="Disordered" evidence="1">
    <location>
        <begin position="1"/>
        <end position="162"/>
    </location>
</feature>
<sequence>MSYRKHQSSYRDEDSDEEYRSSSTHNKGNHPSSSSSLHPSHPSSSYRSSSSHNDKKYLSSASYNDKTHPSSSSSSYPPHPSSSYRSSSSSYAPPSSYNDNKHPPSSSLSHPSYSSSSHPSSSSHNDKKYLSSSSHSDANYQPSISSQGKHYAPAGITRPIYRGSDAKKIDKYLRSKDTKHIETARFGDFHTSNQRAAYFTYDKEYARELRPAGGKILRKDVPREMLRDQHKFDDIPDEEWYHLVEKCRRNERAEGRMRRTQKMDIIEGPVAHTSTESIVRPRPPTPKEKFKPRMRGDEYVQQVVFKGDALERLRYLNARESP</sequence>
<evidence type="ECO:0000313" key="2">
    <source>
        <dbReference type="EMBL" id="TGJ85770.1"/>
    </source>
</evidence>
<feature type="region of interest" description="Disordered" evidence="1">
    <location>
        <begin position="271"/>
        <end position="295"/>
    </location>
</feature>
<gene>
    <name evidence="2" type="ORF">E0Z10_g2979</name>
</gene>
<accession>A0A4Z0Z2J5</accession>
<proteinExistence type="predicted"/>
<reference evidence="2 3" key="1">
    <citation type="submission" date="2019-03" db="EMBL/GenBank/DDBJ databases">
        <title>Draft genome sequence of Xylaria hypoxylon DSM 108379, a ubiquitous saprotrophic-parasitic fungi on hardwood.</title>
        <authorList>
            <person name="Buettner E."/>
            <person name="Leonhardt S."/>
            <person name="Gebauer A.M."/>
            <person name="Liers C."/>
            <person name="Hofrichter M."/>
            <person name="Kellner H."/>
        </authorList>
    </citation>
    <scope>NUCLEOTIDE SEQUENCE [LARGE SCALE GENOMIC DNA]</scope>
    <source>
        <strain evidence="2 3">DSM 108379</strain>
    </source>
</reference>
<dbReference type="EMBL" id="SKBN01000039">
    <property type="protein sequence ID" value="TGJ85770.1"/>
    <property type="molecule type" value="Genomic_DNA"/>
</dbReference>
<organism evidence="2 3">
    <name type="scientific">Xylaria hypoxylon</name>
    <dbReference type="NCBI Taxonomy" id="37992"/>
    <lineage>
        <taxon>Eukaryota</taxon>
        <taxon>Fungi</taxon>
        <taxon>Dikarya</taxon>
        <taxon>Ascomycota</taxon>
        <taxon>Pezizomycotina</taxon>
        <taxon>Sordariomycetes</taxon>
        <taxon>Xylariomycetidae</taxon>
        <taxon>Xylariales</taxon>
        <taxon>Xylariaceae</taxon>
        <taxon>Xylaria</taxon>
    </lineage>
</organism>